<evidence type="ECO:0000259" key="2">
    <source>
        <dbReference type="Pfam" id="PF01757"/>
    </source>
</evidence>
<feature type="transmembrane region" description="Helical" evidence="1">
    <location>
        <begin position="257"/>
        <end position="275"/>
    </location>
</feature>
<feature type="transmembrane region" description="Helical" evidence="1">
    <location>
        <begin position="189"/>
        <end position="219"/>
    </location>
</feature>
<keyword evidence="1" id="KW-0812">Transmembrane</keyword>
<dbReference type="GO" id="GO:0016747">
    <property type="term" value="F:acyltransferase activity, transferring groups other than amino-acyl groups"/>
    <property type="evidence" value="ECO:0007669"/>
    <property type="project" value="InterPro"/>
</dbReference>
<name>A0A7G6TSY0_9BRAD</name>
<evidence type="ECO:0000313" key="4">
    <source>
        <dbReference type="Proteomes" id="UP000515291"/>
    </source>
</evidence>
<sequence>MDEGWIGFRTNAVTPANLPTWLDLARTMAAIEVVAFHSYQLMFLERSPDPGDGSPVSYLYSLVLTLSAHGMAAVIVFFVLSGYLVGGPAIVRARWGQLNAIDYFAARGARLYVVLMPALVTSICAYSLARHLPNWQEFVATRHDLYDAGRLFSASAGVTTAVCNVAFLQTIACSEFAGNLALWSLSNEFWYYVLIFALVVVWSRPSFTFLIIGILALFWYAERHDPAGTHIGTKFIFYFLIWCLGAAVYAIRAPAVSWLFLFCVGLVGAWLLYVGGRRRNGRQANWQPA</sequence>
<feature type="domain" description="Acyltransferase 3" evidence="2">
    <location>
        <begin position="21"/>
        <end position="273"/>
    </location>
</feature>
<dbReference type="RefSeq" id="WP_184514220.1">
    <property type="nucleotide sequence ID" value="NZ_CP050292.1"/>
</dbReference>
<feature type="transmembrane region" description="Helical" evidence="1">
    <location>
        <begin position="111"/>
        <end position="129"/>
    </location>
</feature>
<dbReference type="Pfam" id="PF01757">
    <property type="entry name" value="Acyl_transf_3"/>
    <property type="match status" value="1"/>
</dbReference>
<accession>A0A7G6TSY0</accession>
<reference evidence="4" key="1">
    <citation type="journal article" date="2020" name="Mol. Plant Microbe">
        <title>Rhizobial microsymbionts of the narrowly endemic Oxytropis species growing in Kamchatka are characterized by significant genetic diversity and possess a set of genes that are associated with T3SS and T6SS secretion systems and can affect the development of symbiosis.</title>
        <authorList>
            <person name="Safronova V."/>
            <person name="Guro P."/>
            <person name="Sazanova A."/>
            <person name="Kuznetsova I."/>
            <person name="Belimov A."/>
            <person name="Yakubov V."/>
            <person name="Chirak E."/>
            <person name="Afonin A."/>
            <person name="Gogolev Y."/>
            <person name="Andronov E."/>
            <person name="Tikhonovich I."/>
        </authorList>
    </citation>
    <scope>NUCLEOTIDE SEQUENCE [LARGE SCALE GENOMIC DNA]</scope>
    <source>
        <strain evidence="4">581</strain>
    </source>
</reference>
<feature type="transmembrane region" description="Helical" evidence="1">
    <location>
        <begin position="58"/>
        <end position="91"/>
    </location>
</feature>
<protein>
    <submittedName>
        <fullName evidence="3">Acyltransferase</fullName>
    </submittedName>
</protein>
<evidence type="ECO:0000313" key="3">
    <source>
        <dbReference type="EMBL" id="QND69862.1"/>
    </source>
</evidence>
<dbReference type="InterPro" id="IPR002656">
    <property type="entry name" value="Acyl_transf_3_dom"/>
</dbReference>
<keyword evidence="3" id="KW-0012">Acyltransferase</keyword>
<feature type="transmembrane region" description="Helical" evidence="1">
    <location>
        <begin position="231"/>
        <end position="251"/>
    </location>
</feature>
<dbReference type="EMBL" id="CP050292">
    <property type="protein sequence ID" value="QND69862.1"/>
    <property type="molecule type" value="Genomic_DNA"/>
</dbReference>
<organism evidence="3 4">
    <name type="scientific">Tardiphaga robiniae</name>
    <dbReference type="NCBI Taxonomy" id="943830"/>
    <lineage>
        <taxon>Bacteria</taxon>
        <taxon>Pseudomonadati</taxon>
        <taxon>Pseudomonadota</taxon>
        <taxon>Alphaproteobacteria</taxon>
        <taxon>Hyphomicrobiales</taxon>
        <taxon>Nitrobacteraceae</taxon>
        <taxon>Tardiphaga</taxon>
    </lineage>
</organism>
<keyword evidence="3" id="KW-0808">Transferase</keyword>
<gene>
    <name evidence="3" type="ORF">HB776_00340</name>
</gene>
<keyword evidence="1" id="KW-0472">Membrane</keyword>
<dbReference type="KEGG" id="trb:HB776_00340"/>
<dbReference type="AlphaFoldDB" id="A0A7G6TSY0"/>
<dbReference type="Proteomes" id="UP000515291">
    <property type="component" value="Chromosome"/>
</dbReference>
<keyword evidence="1" id="KW-1133">Transmembrane helix</keyword>
<proteinExistence type="predicted"/>
<evidence type="ECO:0000256" key="1">
    <source>
        <dbReference type="SAM" id="Phobius"/>
    </source>
</evidence>